<dbReference type="GO" id="GO:0051603">
    <property type="term" value="P:proteolysis involved in protein catabolic process"/>
    <property type="evidence" value="ECO:0007669"/>
    <property type="project" value="TreeGrafter"/>
</dbReference>
<dbReference type="GO" id="GO:0046872">
    <property type="term" value="F:metal ion binding"/>
    <property type="evidence" value="ECO:0007669"/>
    <property type="project" value="UniProtKB-KW"/>
</dbReference>
<evidence type="ECO:0000313" key="10">
    <source>
        <dbReference type="EMBL" id="KAH8486396.1"/>
    </source>
</evidence>
<reference evidence="10" key="1">
    <citation type="journal article" date="2021" name="J. Hered.">
        <title>Genome Assembly of Salicaceae Populus deltoides (Eastern Cottonwood) I-69 Based on Nanopore Sequencing and Hi-C Technologies.</title>
        <authorList>
            <person name="Bai S."/>
            <person name="Wu H."/>
            <person name="Zhang J."/>
            <person name="Pan Z."/>
            <person name="Zhao W."/>
            <person name="Li Z."/>
            <person name="Tong C."/>
        </authorList>
    </citation>
    <scope>NUCLEOTIDE SEQUENCE</scope>
    <source>
        <tissue evidence="10">Leaf</tissue>
    </source>
</reference>
<dbReference type="Gene3D" id="3.30.2010.10">
    <property type="entry name" value="Metalloproteases ('zincins'), catalytic domain"/>
    <property type="match status" value="1"/>
</dbReference>
<evidence type="ECO:0000259" key="9">
    <source>
        <dbReference type="Pfam" id="PF01435"/>
    </source>
</evidence>
<organism evidence="10 11">
    <name type="scientific">Populus deltoides</name>
    <name type="common">Eastern poplar</name>
    <name type="synonym">Eastern cottonwood</name>
    <dbReference type="NCBI Taxonomy" id="3696"/>
    <lineage>
        <taxon>Eukaryota</taxon>
        <taxon>Viridiplantae</taxon>
        <taxon>Streptophyta</taxon>
        <taxon>Embryophyta</taxon>
        <taxon>Tracheophyta</taxon>
        <taxon>Spermatophyta</taxon>
        <taxon>Magnoliopsida</taxon>
        <taxon>eudicotyledons</taxon>
        <taxon>Gunneridae</taxon>
        <taxon>Pentapetalae</taxon>
        <taxon>rosids</taxon>
        <taxon>fabids</taxon>
        <taxon>Malpighiales</taxon>
        <taxon>Salicaceae</taxon>
        <taxon>Saliceae</taxon>
        <taxon>Populus</taxon>
    </lineage>
</organism>
<dbReference type="GO" id="GO:0016020">
    <property type="term" value="C:membrane"/>
    <property type="evidence" value="ECO:0007669"/>
    <property type="project" value="TreeGrafter"/>
</dbReference>
<feature type="region of interest" description="Disordered" evidence="7">
    <location>
        <begin position="163"/>
        <end position="203"/>
    </location>
</feature>
<keyword evidence="11" id="KW-1185">Reference proteome</keyword>
<dbReference type="PANTHER" id="PTHR22726:SF1">
    <property type="entry name" value="METALLOENDOPEPTIDASE OMA1, MITOCHONDRIAL"/>
    <property type="match status" value="1"/>
</dbReference>
<dbReference type="EMBL" id="JACEGQ020000015">
    <property type="protein sequence ID" value="KAH8486396.1"/>
    <property type="molecule type" value="Genomic_DNA"/>
</dbReference>
<dbReference type="AlphaFoldDB" id="A0A8T2WZJ3"/>
<accession>A0A8T2WZJ3</accession>
<comment type="similarity">
    <text evidence="6">Belongs to the peptidase M48 family.</text>
</comment>
<keyword evidence="8" id="KW-1133">Transmembrane helix</keyword>
<evidence type="ECO:0000313" key="11">
    <source>
        <dbReference type="Proteomes" id="UP000807159"/>
    </source>
</evidence>
<keyword evidence="8" id="KW-0472">Membrane</keyword>
<feature type="transmembrane region" description="Helical" evidence="8">
    <location>
        <begin position="44"/>
        <end position="62"/>
    </location>
</feature>
<feature type="domain" description="Peptidase M48" evidence="9">
    <location>
        <begin position="87"/>
        <end position="146"/>
    </location>
</feature>
<evidence type="ECO:0000256" key="8">
    <source>
        <dbReference type="SAM" id="Phobius"/>
    </source>
</evidence>
<comment type="caution">
    <text evidence="10">The sequence shown here is derived from an EMBL/GenBank/DDBJ whole genome shotgun (WGS) entry which is preliminary data.</text>
</comment>
<comment type="cofactor">
    <cofactor evidence="6">
        <name>Zn(2+)</name>
        <dbReference type="ChEBI" id="CHEBI:29105"/>
    </cofactor>
    <text evidence="6">Binds 1 zinc ion per subunit.</text>
</comment>
<sequence length="203" mass="22996">MGVNRFHYNLGNGTGAKRFYYADSCHGQHFKPRGPKRWFRNPRTVLIVVLGGSGAFISVYYGNLETVPYPKRNHFVLLSKQMERKIGCKIVVFTGLLEHFRTDAVATIIGHEVGHVVARHAVKEITENFWVAILQLNLFQFIMPAHAMSVLFLRLTFSRNKPAKSNQEMPTYGKTEKNMPRANHNPPKADQRCAGRLDGRGGT</sequence>
<evidence type="ECO:0000256" key="6">
    <source>
        <dbReference type="RuleBase" id="RU003983"/>
    </source>
</evidence>
<evidence type="ECO:0000256" key="7">
    <source>
        <dbReference type="SAM" id="MobiDB-lite"/>
    </source>
</evidence>
<feature type="compositionally biased region" description="Basic and acidic residues" evidence="7">
    <location>
        <begin position="187"/>
        <end position="203"/>
    </location>
</feature>
<evidence type="ECO:0000256" key="5">
    <source>
        <dbReference type="ARBA" id="ARBA00023049"/>
    </source>
</evidence>
<keyword evidence="8" id="KW-0812">Transmembrane</keyword>
<dbReference type="PANTHER" id="PTHR22726">
    <property type="entry name" value="METALLOENDOPEPTIDASE OMA1"/>
    <property type="match status" value="1"/>
</dbReference>
<evidence type="ECO:0000256" key="4">
    <source>
        <dbReference type="ARBA" id="ARBA00022833"/>
    </source>
</evidence>
<keyword evidence="3 6" id="KW-0378">Hydrolase</keyword>
<gene>
    <name evidence="10" type="ORF">H0E87_025418</name>
</gene>
<dbReference type="GO" id="GO:0004222">
    <property type="term" value="F:metalloendopeptidase activity"/>
    <property type="evidence" value="ECO:0007669"/>
    <property type="project" value="InterPro"/>
</dbReference>
<dbReference type="Proteomes" id="UP000807159">
    <property type="component" value="Chromosome 15"/>
</dbReference>
<evidence type="ECO:0000256" key="2">
    <source>
        <dbReference type="ARBA" id="ARBA00022723"/>
    </source>
</evidence>
<proteinExistence type="inferred from homology"/>
<name>A0A8T2WZJ3_POPDE</name>
<feature type="transmembrane region" description="Helical" evidence="8">
    <location>
        <begin position="138"/>
        <end position="157"/>
    </location>
</feature>
<dbReference type="Pfam" id="PF01435">
    <property type="entry name" value="Peptidase_M48"/>
    <property type="match status" value="1"/>
</dbReference>
<keyword evidence="2" id="KW-0479">Metal-binding</keyword>
<dbReference type="InterPro" id="IPR051156">
    <property type="entry name" value="Mito/Outer_Membr_Metalloprot"/>
</dbReference>
<keyword evidence="5 6" id="KW-0482">Metalloprotease</keyword>
<keyword evidence="1 6" id="KW-0645">Protease</keyword>
<evidence type="ECO:0000256" key="1">
    <source>
        <dbReference type="ARBA" id="ARBA00022670"/>
    </source>
</evidence>
<dbReference type="InterPro" id="IPR001915">
    <property type="entry name" value="Peptidase_M48"/>
</dbReference>
<evidence type="ECO:0000256" key="3">
    <source>
        <dbReference type="ARBA" id="ARBA00022801"/>
    </source>
</evidence>
<protein>
    <recommendedName>
        <fullName evidence="9">Peptidase M48 domain-containing protein</fullName>
    </recommendedName>
</protein>
<keyword evidence="4 6" id="KW-0862">Zinc</keyword>